<dbReference type="GO" id="GO:0004029">
    <property type="term" value="F:aldehyde dehydrogenase (NAD+) activity"/>
    <property type="evidence" value="ECO:0007669"/>
    <property type="project" value="TreeGrafter"/>
</dbReference>
<organism evidence="2 3">
    <name type="scientific">Paenibacillus stellifer</name>
    <dbReference type="NCBI Taxonomy" id="169760"/>
    <lineage>
        <taxon>Bacteria</taxon>
        <taxon>Bacillati</taxon>
        <taxon>Bacillota</taxon>
        <taxon>Bacilli</taxon>
        <taxon>Bacillales</taxon>
        <taxon>Paenibacillaceae</taxon>
        <taxon>Paenibacillus</taxon>
    </lineage>
</organism>
<dbReference type="CDD" id="cd05262">
    <property type="entry name" value="SDR_a7"/>
    <property type="match status" value="1"/>
</dbReference>
<keyword evidence="3" id="KW-1185">Reference proteome</keyword>
<dbReference type="SUPFAM" id="SSF51735">
    <property type="entry name" value="NAD(P)-binding Rossmann-fold domains"/>
    <property type="match status" value="1"/>
</dbReference>
<dbReference type="OrthoDB" id="9807212at2"/>
<dbReference type="Proteomes" id="UP000029507">
    <property type="component" value="Chromosome"/>
</dbReference>
<dbReference type="GO" id="GO:0005737">
    <property type="term" value="C:cytoplasm"/>
    <property type="evidence" value="ECO:0007669"/>
    <property type="project" value="TreeGrafter"/>
</dbReference>
<dbReference type="Pfam" id="PF01370">
    <property type="entry name" value="Epimerase"/>
    <property type="match status" value="1"/>
</dbReference>
<dbReference type="KEGG" id="pste:PSTEL_14340"/>
<proteinExistence type="predicted"/>
<name>A0A089N5Q6_9BACL</name>
<dbReference type="InterPro" id="IPR001509">
    <property type="entry name" value="Epimerase_deHydtase"/>
</dbReference>
<dbReference type="EMBL" id="CP009286">
    <property type="protein sequence ID" value="AIQ64089.1"/>
    <property type="molecule type" value="Genomic_DNA"/>
</dbReference>
<dbReference type="HOGENOM" id="CLU_007383_12_3_9"/>
<dbReference type="Gene3D" id="3.40.50.720">
    <property type="entry name" value="NAD(P)-binding Rossmann-like Domain"/>
    <property type="match status" value="1"/>
</dbReference>
<accession>A0A089N5Q6</accession>
<dbReference type="PANTHER" id="PTHR48079">
    <property type="entry name" value="PROTEIN YEEZ"/>
    <property type="match status" value="1"/>
</dbReference>
<evidence type="ECO:0000259" key="1">
    <source>
        <dbReference type="Pfam" id="PF01370"/>
    </source>
</evidence>
<evidence type="ECO:0000313" key="2">
    <source>
        <dbReference type="EMBL" id="AIQ64089.1"/>
    </source>
</evidence>
<reference evidence="2 3" key="1">
    <citation type="submission" date="2014-08" db="EMBL/GenBank/DDBJ databases">
        <title>Comparative genomics of the Paenibacillus odorifer group.</title>
        <authorList>
            <person name="den Bakker H.C."/>
            <person name="Tsai Y.-C."/>
            <person name="Martin N."/>
            <person name="Korlach J."/>
            <person name="Wiedmann M."/>
        </authorList>
    </citation>
    <scope>NUCLEOTIDE SEQUENCE [LARGE SCALE GENOMIC DNA]</scope>
    <source>
        <strain evidence="2 3">DSM 14472</strain>
    </source>
</reference>
<evidence type="ECO:0000313" key="3">
    <source>
        <dbReference type="Proteomes" id="UP000029507"/>
    </source>
</evidence>
<feature type="domain" description="NAD-dependent epimerase/dehydratase" evidence="1">
    <location>
        <begin position="3"/>
        <end position="214"/>
    </location>
</feature>
<dbReference type="AlphaFoldDB" id="A0A089N5Q6"/>
<dbReference type="STRING" id="169760.PSTEL_14340"/>
<dbReference type="PANTHER" id="PTHR48079:SF6">
    <property type="entry name" value="NAD(P)-BINDING DOMAIN-CONTAINING PROTEIN-RELATED"/>
    <property type="match status" value="1"/>
</dbReference>
<protein>
    <submittedName>
        <fullName evidence="2">3-beta hydroxysteroid dehydrogenase</fullName>
    </submittedName>
</protein>
<dbReference type="RefSeq" id="WP_038696099.1">
    <property type="nucleotide sequence ID" value="NZ_CP009286.1"/>
</dbReference>
<dbReference type="InterPro" id="IPR036291">
    <property type="entry name" value="NAD(P)-bd_dom_sf"/>
</dbReference>
<gene>
    <name evidence="2" type="ORF">PSTEL_14340</name>
</gene>
<sequence length="300" mass="31357">MRVFVTGATGFVGTAIVRELIEAGHEVLGLARSNEAAAALAAEGASVHRGSLEDPDSLKRGAEAADGVIHTAFSHNFSDLTTVGEQDRLAIETLGAALAGTDRPLVVTSVMGHLAQGRLAMEEDAPDRGSAAAHRIASEEAALSLASRGVRVSVMRLPLSVHGEGDRGFLPALIQIARSKGAAAYIGEGANRWPAVHRLDAARLYRLALEAAPAGTILHAAAEEGVPIRDIASVIGARLGVPVVSKTPEEAAGHFGWLAHFVTADITASSALTRSRLGWNPDQPGLISDLDREHYFSINK</sequence>
<dbReference type="InterPro" id="IPR051783">
    <property type="entry name" value="NAD(P)-dependent_oxidoreduct"/>
</dbReference>